<dbReference type="EnsemblPlants" id="PGSC0003DMT400092270">
    <property type="protein sequence ID" value="PGSC0003DMT400092270"/>
    <property type="gene ID" value="PGSC0003DMG400041841"/>
</dbReference>
<protein>
    <submittedName>
        <fullName evidence="2">Polyprotein protein</fullName>
    </submittedName>
</protein>
<reference evidence="3" key="1">
    <citation type="journal article" date="2011" name="Nature">
        <title>Genome sequence and analysis of the tuber crop potato.</title>
        <authorList>
            <consortium name="The Potato Genome Sequencing Consortium"/>
        </authorList>
    </citation>
    <scope>NUCLEOTIDE SEQUENCE [LARGE SCALE GENOMIC DNA]</scope>
    <source>
        <strain evidence="3">cv. DM1-3 516 R44</strain>
    </source>
</reference>
<evidence type="ECO:0000313" key="2">
    <source>
        <dbReference type="EnsemblPlants" id="PGSC0003DMT400092270"/>
    </source>
</evidence>
<name>M1DPG1_SOLTU</name>
<dbReference type="PANTHER" id="PTHR33180:SF31">
    <property type="entry name" value="POLYPROTEIN PROTEIN"/>
    <property type="match status" value="1"/>
</dbReference>
<dbReference type="AlphaFoldDB" id="M1DPG1"/>
<proteinExistence type="predicted"/>
<reference evidence="2" key="2">
    <citation type="submission" date="2015-06" db="UniProtKB">
        <authorList>
            <consortium name="EnsemblPlants"/>
        </authorList>
    </citation>
    <scope>IDENTIFICATION</scope>
    <source>
        <strain evidence="2">DM1-3 516 R44</strain>
    </source>
</reference>
<dbReference type="Proteomes" id="UP000011115">
    <property type="component" value="Unassembled WGS sequence"/>
</dbReference>
<accession>M1DPG1</accession>
<dbReference type="HOGENOM" id="CLU_029307_2_3_1"/>
<dbReference type="GO" id="GO:0009579">
    <property type="term" value="C:thylakoid"/>
    <property type="evidence" value="ECO:0000318"/>
    <property type="project" value="GO_Central"/>
</dbReference>
<dbReference type="PaxDb" id="4113-PGSC0003DMT400092270"/>
<feature type="region of interest" description="Disordered" evidence="1">
    <location>
        <begin position="61"/>
        <end position="97"/>
    </location>
</feature>
<sequence>MNNWLAPLISDGTSKWLEARAPIEKKDLNVAARDAKKDVEVILTSSTDIRRIEVEYLKDQAEKNKAAPVDSSPVVDTDSLPAEASLPTPAPGPSGTSIVVPSDTPSSSAATLFLRPVVAVVSRTPLTQASLLRMGKLAHSADRHATRLEASIPGMIQTALANVVTLLSATIATRITSTDMSMIFGTVKIPDVPDMPPATTGDEVRVEEAIDPKSEAKMDKEMLEVAEEVSYEGLTETEEAMIDVVVHTSLADTQLADPSATTVPFEVTSSIDAQILSTIPGTDAQANGVTE</sequence>
<dbReference type="Gramene" id="PGSC0003DMT400092270">
    <property type="protein sequence ID" value="PGSC0003DMT400092270"/>
    <property type="gene ID" value="PGSC0003DMG400041841"/>
</dbReference>
<evidence type="ECO:0000256" key="1">
    <source>
        <dbReference type="SAM" id="MobiDB-lite"/>
    </source>
</evidence>
<organism evidence="2 3">
    <name type="scientific">Solanum tuberosum</name>
    <name type="common">Potato</name>
    <dbReference type="NCBI Taxonomy" id="4113"/>
    <lineage>
        <taxon>Eukaryota</taxon>
        <taxon>Viridiplantae</taxon>
        <taxon>Streptophyta</taxon>
        <taxon>Embryophyta</taxon>
        <taxon>Tracheophyta</taxon>
        <taxon>Spermatophyta</taxon>
        <taxon>Magnoliopsida</taxon>
        <taxon>eudicotyledons</taxon>
        <taxon>Gunneridae</taxon>
        <taxon>Pentapetalae</taxon>
        <taxon>asterids</taxon>
        <taxon>lamiids</taxon>
        <taxon>Solanales</taxon>
        <taxon>Solanaceae</taxon>
        <taxon>Solanoideae</taxon>
        <taxon>Solaneae</taxon>
        <taxon>Solanum</taxon>
    </lineage>
</organism>
<dbReference type="InParanoid" id="M1DPG1"/>
<dbReference type="PANTHER" id="PTHR33180">
    <property type="entry name" value="PHOTOSYSTEM II CP43 REACTION CENTER PROTEIN"/>
    <property type="match status" value="1"/>
</dbReference>
<keyword evidence="3" id="KW-1185">Reference proteome</keyword>
<dbReference type="GO" id="GO:0009523">
    <property type="term" value="C:photosystem II"/>
    <property type="evidence" value="ECO:0000318"/>
    <property type="project" value="GO_Central"/>
</dbReference>
<evidence type="ECO:0000313" key="3">
    <source>
        <dbReference type="Proteomes" id="UP000011115"/>
    </source>
</evidence>